<reference evidence="1" key="2">
    <citation type="submission" date="2015-03" db="EMBL/GenBank/DDBJ databases">
        <authorList>
            <person name="Chow C.-E.T."/>
            <person name="Winget D.M."/>
            <person name="White R.A.III."/>
            <person name="Hallam S.J."/>
            <person name="Suttle C.A."/>
        </authorList>
    </citation>
    <scope>NUCLEOTIDE SEQUENCE</scope>
    <source>
        <strain evidence="1">Anoxic3_5</strain>
    </source>
</reference>
<name>A0A0F7L2W2_9VIRU</name>
<accession>A0A0F7L2W2</accession>
<evidence type="ECO:0000313" key="1">
    <source>
        <dbReference type="EMBL" id="AKH46250.1"/>
    </source>
</evidence>
<dbReference type="Pfam" id="PF04883">
    <property type="entry name" value="HK97-gp10_like"/>
    <property type="match status" value="1"/>
</dbReference>
<proteinExistence type="predicted"/>
<organism evidence="1">
    <name type="scientific">uncultured marine virus</name>
    <dbReference type="NCBI Taxonomy" id="186617"/>
    <lineage>
        <taxon>Viruses</taxon>
        <taxon>environmental samples</taxon>
    </lineage>
</organism>
<dbReference type="NCBIfam" id="TIGR01725">
    <property type="entry name" value="phge_HK97_gp10"/>
    <property type="match status" value="1"/>
</dbReference>
<evidence type="ECO:0008006" key="2">
    <source>
        <dbReference type="Google" id="ProtNLM"/>
    </source>
</evidence>
<dbReference type="EMBL" id="KR029580">
    <property type="protein sequence ID" value="AKH46250.1"/>
    <property type="molecule type" value="Genomic_DNA"/>
</dbReference>
<reference evidence="1" key="1">
    <citation type="journal article" date="2015" name="Front. Microbiol.">
        <title>Combining genomic sequencing methods to explore viral diversity and reveal potential virus-host interactions.</title>
        <authorList>
            <person name="Chow C.E."/>
            <person name="Winget D.M."/>
            <person name="White R.A.III."/>
            <person name="Hallam S.J."/>
            <person name="Suttle C.A."/>
        </authorList>
    </citation>
    <scope>NUCLEOTIDE SEQUENCE</scope>
    <source>
        <strain evidence="1">Anoxic3_5</strain>
    </source>
</reference>
<dbReference type="InterPro" id="IPR010064">
    <property type="entry name" value="HK97-gp10_tail"/>
</dbReference>
<protein>
    <recommendedName>
        <fullName evidence="2">Phage protein, HK97 gp10 family</fullName>
    </recommendedName>
</protein>
<sequence length="146" mass="16281">MSKQLEVIGLEEVNEILGQLTEKNARNLSRALIQGLASKVSKEAKKKVPVDKGTLKKAIKAKRKKSPPDKPVSDVYVESGKSAKHDAFYWHMVEYGTGGPVPQPEQPFLRPARDYVQANMPIIVEEEFTKKLTGAINRALKKQAKK</sequence>